<dbReference type="PANTHER" id="PTHR13085:SF0">
    <property type="entry name" value="SIGNAL PEPTIDASE COMPLEX SUBUNIT 2"/>
    <property type="match status" value="1"/>
</dbReference>
<dbReference type="GO" id="GO:0045047">
    <property type="term" value="P:protein targeting to ER"/>
    <property type="evidence" value="ECO:0007669"/>
    <property type="project" value="TreeGrafter"/>
</dbReference>
<evidence type="ECO:0000256" key="8">
    <source>
        <dbReference type="ARBA" id="ARBA00045608"/>
    </source>
</evidence>
<dbReference type="Pfam" id="PF06703">
    <property type="entry name" value="SPC25"/>
    <property type="match status" value="1"/>
</dbReference>
<evidence type="ECO:0000256" key="5">
    <source>
        <dbReference type="ARBA" id="ARBA00022824"/>
    </source>
</evidence>
<comment type="similarity">
    <text evidence="2">Belongs to the SPCS2 family.</text>
</comment>
<evidence type="ECO:0000256" key="7">
    <source>
        <dbReference type="ARBA" id="ARBA00023136"/>
    </source>
</evidence>
<evidence type="ECO:0000313" key="11">
    <source>
        <dbReference type="EMBL" id="TIA88422.1"/>
    </source>
</evidence>
<feature type="region of interest" description="Disordered" evidence="9">
    <location>
        <begin position="1"/>
        <end position="20"/>
    </location>
</feature>
<evidence type="ECO:0000256" key="9">
    <source>
        <dbReference type="SAM" id="MobiDB-lite"/>
    </source>
</evidence>
<evidence type="ECO:0000313" key="12">
    <source>
        <dbReference type="Proteomes" id="UP000310189"/>
    </source>
</evidence>
<keyword evidence="5" id="KW-0256">Endoplasmic reticulum</keyword>
<evidence type="ECO:0000256" key="2">
    <source>
        <dbReference type="ARBA" id="ARBA00007324"/>
    </source>
</evidence>
<evidence type="ECO:0000256" key="1">
    <source>
        <dbReference type="ARBA" id="ARBA00004477"/>
    </source>
</evidence>
<sequence>MSEKLSEKPPTPPPKEEEEEEIVINPLDLTAAKLTCDDGVKRILTTMHGYKQSYKHTDVQLVLGWLACLIGGGVCAWSYTVTFEESKQLVGIAVGIYATLSAVLWLHAKLVIANKVFTGKRKTLQGRIETSSIQIRSSSINASTNAPPKYEIQVEYRRTANFGKSLINAKKTLSSIPYPDLFSSRGVFQHKQFTAFINKSTREVDD</sequence>
<dbReference type="GO" id="GO:0006465">
    <property type="term" value="P:signal peptide processing"/>
    <property type="evidence" value="ECO:0007669"/>
    <property type="project" value="InterPro"/>
</dbReference>
<dbReference type="OrthoDB" id="29558at2759"/>
<keyword evidence="12" id="KW-1185">Reference proteome</keyword>
<keyword evidence="7 10" id="KW-0472">Membrane</keyword>
<feature type="transmembrane region" description="Helical" evidence="10">
    <location>
        <begin position="92"/>
        <end position="112"/>
    </location>
</feature>
<dbReference type="Proteomes" id="UP000310189">
    <property type="component" value="Unassembled WGS sequence"/>
</dbReference>
<dbReference type="EMBL" id="SPNW01000038">
    <property type="protein sequence ID" value="TIA88422.1"/>
    <property type="molecule type" value="Genomic_DNA"/>
</dbReference>
<feature type="transmembrane region" description="Helical" evidence="10">
    <location>
        <begin position="61"/>
        <end position="80"/>
    </location>
</feature>
<name>A0A4T0FJE6_9BASI</name>
<evidence type="ECO:0000256" key="3">
    <source>
        <dbReference type="ARBA" id="ARBA00017057"/>
    </source>
</evidence>
<comment type="function">
    <text evidence="8">Component of the signal peptidase complex (SPC) which catalyzes the cleavage of N-terminal signal sequences from nascent proteins as they are translocated into the lumen of the endoplasmic reticulum. Enhances the enzymatic activity of SPC and facilitates the interactions between different components of the translocation site.</text>
</comment>
<dbReference type="AlphaFoldDB" id="A0A4T0FJE6"/>
<proteinExistence type="inferred from homology"/>
<evidence type="ECO:0000256" key="10">
    <source>
        <dbReference type="SAM" id="Phobius"/>
    </source>
</evidence>
<keyword evidence="6 10" id="KW-1133">Transmembrane helix</keyword>
<keyword evidence="4 10" id="KW-0812">Transmembrane</keyword>
<protein>
    <recommendedName>
        <fullName evidence="3">Signal peptidase complex subunit 2</fullName>
    </recommendedName>
</protein>
<comment type="subcellular location">
    <subcellularLocation>
        <location evidence="1">Endoplasmic reticulum membrane</location>
        <topology evidence="1">Multi-pass membrane protein</topology>
    </subcellularLocation>
</comment>
<comment type="caution">
    <text evidence="11">The sequence shown here is derived from an EMBL/GenBank/DDBJ whole genome shotgun (WGS) entry which is preliminary data.</text>
</comment>
<reference evidence="11 12" key="1">
    <citation type="submission" date="2019-03" db="EMBL/GenBank/DDBJ databases">
        <title>Sequencing 23 genomes of Wallemia ichthyophaga.</title>
        <authorList>
            <person name="Gostincar C."/>
        </authorList>
    </citation>
    <scope>NUCLEOTIDE SEQUENCE [LARGE SCALE GENOMIC DNA]</scope>
    <source>
        <strain evidence="11 12">EXF-5753</strain>
    </source>
</reference>
<dbReference type="InterPro" id="IPR009582">
    <property type="entry name" value="Spc2/SPCS2"/>
</dbReference>
<evidence type="ECO:0000256" key="6">
    <source>
        <dbReference type="ARBA" id="ARBA00022989"/>
    </source>
</evidence>
<organism evidence="11 12">
    <name type="scientific">Wallemia hederae</name>
    <dbReference type="NCBI Taxonomy" id="1540922"/>
    <lineage>
        <taxon>Eukaryota</taxon>
        <taxon>Fungi</taxon>
        <taxon>Dikarya</taxon>
        <taxon>Basidiomycota</taxon>
        <taxon>Wallemiomycotina</taxon>
        <taxon>Wallemiomycetes</taxon>
        <taxon>Wallemiales</taxon>
        <taxon>Wallemiaceae</taxon>
        <taxon>Wallemia</taxon>
    </lineage>
</organism>
<evidence type="ECO:0000256" key="4">
    <source>
        <dbReference type="ARBA" id="ARBA00022692"/>
    </source>
</evidence>
<dbReference type="GO" id="GO:0005787">
    <property type="term" value="C:signal peptidase complex"/>
    <property type="evidence" value="ECO:0007669"/>
    <property type="project" value="InterPro"/>
</dbReference>
<gene>
    <name evidence="11" type="ORF">E3P99_02593</name>
</gene>
<dbReference type="PANTHER" id="PTHR13085">
    <property type="entry name" value="MICROSOMAL SIGNAL PEPTIDASE 25 KDA SUBUNIT"/>
    <property type="match status" value="1"/>
</dbReference>
<accession>A0A4T0FJE6</accession>